<feature type="compositionally biased region" description="Low complexity" evidence="1">
    <location>
        <begin position="118"/>
        <end position="128"/>
    </location>
</feature>
<keyword evidence="2" id="KW-0472">Membrane</keyword>
<keyword evidence="2" id="KW-0812">Transmembrane</keyword>
<reference evidence="3" key="1">
    <citation type="journal article" date="2021" name="Nat. Commun.">
        <title>Genetic determinants of endophytism in the Arabidopsis root mycobiome.</title>
        <authorList>
            <person name="Mesny F."/>
            <person name="Miyauchi S."/>
            <person name="Thiergart T."/>
            <person name="Pickel B."/>
            <person name="Atanasova L."/>
            <person name="Karlsson M."/>
            <person name="Huettel B."/>
            <person name="Barry K.W."/>
            <person name="Haridas S."/>
            <person name="Chen C."/>
            <person name="Bauer D."/>
            <person name="Andreopoulos W."/>
            <person name="Pangilinan J."/>
            <person name="LaButti K."/>
            <person name="Riley R."/>
            <person name="Lipzen A."/>
            <person name="Clum A."/>
            <person name="Drula E."/>
            <person name="Henrissat B."/>
            <person name="Kohler A."/>
            <person name="Grigoriev I.V."/>
            <person name="Martin F.M."/>
            <person name="Hacquard S."/>
        </authorList>
    </citation>
    <scope>NUCLEOTIDE SEQUENCE</scope>
    <source>
        <strain evidence="3">MPI-CAGE-CH-0235</strain>
    </source>
</reference>
<feature type="region of interest" description="Disordered" evidence="1">
    <location>
        <begin position="178"/>
        <end position="225"/>
    </location>
</feature>
<keyword evidence="4" id="KW-1185">Reference proteome</keyword>
<gene>
    <name evidence="3" type="ORF">B0I35DRAFT_56612</name>
</gene>
<organism evidence="3 4">
    <name type="scientific">Stachybotrys elegans</name>
    <dbReference type="NCBI Taxonomy" id="80388"/>
    <lineage>
        <taxon>Eukaryota</taxon>
        <taxon>Fungi</taxon>
        <taxon>Dikarya</taxon>
        <taxon>Ascomycota</taxon>
        <taxon>Pezizomycotina</taxon>
        <taxon>Sordariomycetes</taxon>
        <taxon>Hypocreomycetidae</taxon>
        <taxon>Hypocreales</taxon>
        <taxon>Stachybotryaceae</taxon>
        <taxon>Stachybotrys</taxon>
    </lineage>
</organism>
<dbReference type="AlphaFoldDB" id="A0A8K0WNN5"/>
<proteinExistence type="predicted"/>
<evidence type="ECO:0000313" key="4">
    <source>
        <dbReference type="Proteomes" id="UP000813444"/>
    </source>
</evidence>
<feature type="transmembrane region" description="Helical" evidence="2">
    <location>
        <begin position="143"/>
        <end position="164"/>
    </location>
</feature>
<evidence type="ECO:0000256" key="2">
    <source>
        <dbReference type="SAM" id="Phobius"/>
    </source>
</evidence>
<evidence type="ECO:0000313" key="3">
    <source>
        <dbReference type="EMBL" id="KAH7312451.1"/>
    </source>
</evidence>
<name>A0A8K0WNN5_9HYPO</name>
<dbReference type="OrthoDB" id="5426355at2759"/>
<evidence type="ECO:0008006" key="5">
    <source>
        <dbReference type="Google" id="ProtNLM"/>
    </source>
</evidence>
<dbReference type="Proteomes" id="UP000813444">
    <property type="component" value="Unassembled WGS sequence"/>
</dbReference>
<feature type="compositionally biased region" description="Polar residues" evidence="1">
    <location>
        <begin position="178"/>
        <end position="188"/>
    </location>
</feature>
<feature type="compositionally biased region" description="Low complexity" evidence="1">
    <location>
        <begin position="192"/>
        <end position="210"/>
    </location>
</feature>
<keyword evidence="2" id="KW-1133">Transmembrane helix</keyword>
<feature type="region of interest" description="Disordered" evidence="1">
    <location>
        <begin position="102"/>
        <end position="130"/>
    </location>
</feature>
<evidence type="ECO:0000256" key="1">
    <source>
        <dbReference type="SAM" id="MobiDB-lite"/>
    </source>
</evidence>
<sequence length="241" mass="24992">MANVQGPITTIPPFTNTEILPSCATLCGPLYDANGACVPPGGPPGDDAAYTACFCSHQAVNRLSTVADDVCNGVCPEAGMTSIANWFRDICSVGNNDNGNGNNGGNNNGNQASTSTRGGSSSGSNGSVNNGGGGDWLSNHWQWVIMLVILVVGITGIWVGACIWRRRYLRKRDRQATLTQKQSGSANHPSWGPDAAAAATAGTGNSAGPGIFMPGTAAADGNYEEKTTQSRVKKWLVSERT</sequence>
<dbReference type="EMBL" id="JAGPNK010000010">
    <property type="protein sequence ID" value="KAH7312451.1"/>
    <property type="molecule type" value="Genomic_DNA"/>
</dbReference>
<accession>A0A8K0WNN5</accession>
<protein>
    <recommendedName>
        <fullName evidence="5">Integral membrane protein</fullName>
    </recommendedName>
</protein>
<comment type="caution">
    <text evidence="3">The sequence shown here is derived from an EMBL/GenBank/DDBJ whole genome shotgun (WGS) entry which is preliminary data.</text>
</comment>